<evidence type="ECO:0000256" key="3">
    <source>
        <dbReference type="ARBA" id="ARBA00023125"/>
    </source>
</evidence>
<reference evidence="6" key="1">
    <citation type="journal article" date="2019" name="Int. J. Syst. Evol. Microbiol.">
        <title>The Global Catalogue of Microorganisms (GCM) 10K type strain sequencing project: providing services to taxonomists for standard genome sequencing and annotation.</title>
        <authorList>
            <consortium name="The Broad Institute Genomics Platform"/>
            <consortium name="The Broad Institute Genome Sequencing Center for Infectious Disease"/>
            <person name="Wu L."/>
            <person name="Ma J."/>
        </authorList>
    </citation>
    <scope>NUCLEOTIDE SEQUENCE [LARGE SCALE GENOMIC DNA]</scope>
    <source>
        <strain evidence="6">CCUG 53903</strain>
    </source>
</reference>
<keyword evidence="4" id="KW-0804">Transcription</keyword>
<evidence type="ECO:0000313" key="6">
    <source>
        <dbReference type="Proteomes" id="UP001596058"/>
    </source>
</evidence>
<name>A0ABW1CEC7_9ACTN</name>
<keyword evidence="2" id="KW-0805">Transcription regulation</keyword>
<comment type="caution">
    <text evidence="5">The sequence shown here is derived from an EMBL/GenBank/DDBJ whole genome shotgun (WGS) entry which is preliminary data.</text>
</comment>
<organism evidence="5 6">
    <name type="scientific">Nonomuraea insulae</name>
    <dbReference type="NCBI Taxonomy" id="1616787"/>
    <lineage>
        <taxon>Bacteria</taxon>
        <taxon>Bacillati</taxon>
        <taxon>Actinomycetota</taxon>
        <taxon>Actinomycetes</taxon>
        <taxon>Streptosporangiales</taxon>
        <taxon>Streptosporangiaceae</taxon>
        <taxon>Nonomuraea</taxon>
    </lineage>
</organism>
<dbReference type="InterPro" id="IPR005650">
    <property type="entry name" value="BlaI_family"/>
</dbReference>
<dbReference type="Gene3D" id="1.10.10.10">
    <property type="entry name" value="Winged helix-like DNA-binding domain superfamily/Winged helix DNA-binding domain"/>
    <property type="match status" value="1"/>
</dbReference>
<dbReference type="SUPFAM" id="SSF46785">
    <property type="entry name" value="Winged helix' DNA-binding domain"/>
    <property type="match status" value="1"/>
</dbReference>
<dbReference type="RefSeq" id="WP_379513055.1">
    <property type="nucleotide sequence ID" value="NZ_JBHSPA010000009.1"/>
</dbReference>
<dbReference type="InterPro" id="IPR036390">
    <property type="entry name" value="WH_DNA-bd_sf"/>
</dbReference>
<protein>
    <submittedName>
        <fullName evidence="5">BlaI/MecI/CopY family transcriptional regulator</fullName>
    </submittedName>
</protein>
<dbReference type="EMBL" id="JBHSPA010000009">
    <property type="protein sequence ID" value="MFC5823522.1"/>
    <property type="molecule type" value="Genomic_DNA"/>
</dbReference>
<keyword evidence="3" id="KW-0238">DNA-binding</keyword>
<dbReference type="Proteomes" id="UP001596058">
    <property type="component" value="Unassembled WGS sequence"/>
</dbReference>
<dbReference type="Pfam" id="PF03965">
    <property type="entry name" value="Penicillinase_R"/>
    <property type="match status" value="1"/>
</dbReference>
<evidence type="ECO:0000256" key="4">
    <source>
        <dbReference type="ARBA" id="ARBA00023163"/>
    </source>
</evidence>
<accession>A0ABW1CEC7</accession>
<gene>
    <name evidence="5" type="ORF">ACFPZ3_06635</name>
</gene>
<comment type="similarity">
    <text evidence="1">Belongs to the BlaI transcriptional regulatory family.</text>
</comment>
<proteinExistence type="inferred from homology"/>
<evidence type="ECO:0000256" key="2">
    <source>
        <dbReference type="ARBA" id="ARBA00023015"/>
    </source>
</evidence>
<dbReference type="InterPro" id="IPR036388">
    <property type="entry name" value="WH-like_DNA-bd_sf"/>
</dbReference>
<keyword evidence="6" id="KW-1185">Reference proteome</keyword>
<sequence length="132" mass="14026">MTERQPPAPGPAAPRRRAGQLEAQVITILSASDRPLTTGEVLDGLGAPAGLTYSTVITTLNRLTVKGAVRRQRDGKAFRYTAIADAAGLVAANMNRLLTEESDRASVLRRFVSGLEPGDEATLRDLLDDPGT</sequence>
<evidence type="ECO:0000256" key="1">
    <source>
        <dbReference type="ARBA" id="ARBA00011046"/>
    </source>
</evidence>
<evidence type="ECO:0000313" key="5">
    <source>
        <dbReference type="EMBL" id="MFC5823522.1"/>
    </source>
</evidence>